<dbReference type="AlphaFoldDB" id="A0A162TDB8"/>
<sequence length="912" mass="102810">MLKEANQELTLNQIEAAQAGPSGLQSTGRGTGRQNNRVGRAKSERGFQSKRAERGSKYVSNSLLLNFSLLDSPQPIGVSEGAWLDLESTPCQMACPTEVAMALINAVGVRDQYMIVMVCPVWPSKPWYPLVLELVCDTPRILRNGCKLPTSPSGGFTSARGGQPNVSSLETIRIALRNQEFSSKTIEDLTAILGFLTALYTEDHRRLDRFLTPELLNIGPSGRSETESSMIKDIGTSCLVPRTCKVIRSQITRTSRKITNIIQAEGSRGAIQGLVNHTKSLLDTACKLQQQFIDVVDDATVAKQYDIHLNYVQQVGLVVSSSSTFTPNPYQQESISSYVADAAREELQQLELAIRNNTTPDNERGESRVRRWVEGQQLRRQEDSAPDAWIDLYRDGRLHTNRREFSGTSSSIRAELGDFNGKALEWFSWIDLFRALVHDTPKSPAEKLAILQRHLRGDVLDVLPFADRLAWNTDRGDDLERRSLNEFGNLLFQRAMAYQNAYTIAAEQSRDRRRATPYFCFKCEGRHPMETCAQFKELASKDRLLFCMRHKLCFNCFGTHHTSRECKIKKHCNVTGCKHWHHVLLHDVSVKPENCSATARCNTTQIKTVWEMVQAQVYDVDGNIALANVFLGGGSSSTLFREGFIRKLRLDWTPHTLSVDGAGGVRSKYASRRVQVRLRLFDGEEVTLKGSTLPTVASPAPVLEWSALKQRWKHLQDLPLQPSGGRFEPTAILTRLGWIVRRVFVCGLLEAVVRSHAILAAGKDVDVLVQQMKQFCDSEEFGIKHQIPCMSESVKQAVQILEAVTRRLEVGYEVPITWKTREPNLSNNRSLAEKRRKSLLRRFYEEPIFKGDYRQAMEKNPEYYLVHHGVKNGNKWRVVFDAAAKFNGRCLNDSIHSGPALQNSLTSVIIKF</sequence>
<evidence type="ECO:0000256" key="1">
    <source>
        <dbReference type="SAM" id="MobiDB-lite"/>
    </source>
</evidence>
<dbReference type="PANTHER" id="PTHR47331">
    <property type="entry name" value="PHD-TYPE DOMAIN-CONTAINING PROTEIN"/>
    <property type="match status" value="1"/>
</dbReference>
<gene>
    <name evidence="2" type="ORF">APZ42_010834</name>
</gene>
<evidence type="ECO:0000313" key="2">
    <source>
        <dbReference type="EMBL" id="KZS22098.1"/>
    </source>
</evidence>
<dbReference type="Proteomes" id="UP000076858">
    <property type="component" value="Unassembled WGS sequence"/>
</dbReference>
<proteinExistence type="predicted"/>
<organism evidence="2 3">
    <name type="scientific">Daphnia magna</name>
    <dbReference type="NCBI Taxonomy" id="35525"/>
    <lineage>
        <taxon>Eukaryota</taxon>
        <taxon>Metazoa</taxon>
        <taxon>Ecdysozoa</taxon>
        <taxon>Arthropoda</taxon>
        <taxon>Crustacea</taxon>
        <taxon>Branchiopoda</taxon>
        <taxon>Diplostraca</taxon>
        <taxon>Cladocera</taxon>
        <taxon>Anomopoda</taxon>
        <taxon>Daphniidae</taxon>
        <taxon>Daphnia</taxon>
    </lineage>
</organism>
<comment type="caution">
    <text evidence="2">The sequence shown here is derived from an EMBL/GenBank/DDBJ whole genome shotgun (WGS) entry which is preliminary data.</text>
</comment>
<keyword evidence="3" id="KW-1185">Reference proteome</keyword>
<dbReference type="PANTHER" id="PTHR47331:SF5">
    <property type="entry name" value="RIBONUCLEASE H"/>
    <property type="match status" value="1"/>
</dbReference>
<name>A0A162TDB8_9CRUS</name>
<dbReference type="EMBL" id="LRGB01000002">
    <property type="protein sequence ID" value="KZS22098.1"/>
    <property type="molecule type" value="Genomic_DNA"/>
</dbReference>
<evidence type="ECO:0008006" key="4">
    <source>
        <dbReference type="Google" id="ProtNLM"/>
    </source>
</evidence>
<feature type="region of interest" description="Disordered" evidence="1">
    <location>
        <begin position="16"/>
        <end position="53"/>
    </location>
</feature>
<dbReference type="OrthoDB" id="6370901at2759"/>
<feature type="compositionally biased region" description="Polar residues" evidence="1">
    <location>
        <begin position="23"/>
        <end position="37"/>
    </location>
</feature>
<evidence type="ECO:0000313" key="3">
    <source>
        <dbReference type="Proteomes" id="UP000076858"/>
    </source>
</evidence>
<accession>A0A162TDB8</accession>
<reference evidence="2 3" key="1">
    <citation type="submission" date="2016-03" db="EMBL/GenBank/DDBJ databases">
        <title>EvidentialGene: Evidence-directed Construction of Genes on Genomes.</title>
        <authorList>
            <person name="Gilbert D.G."/>
            <person name="Choi J.-H."/>
            <person name="Mockaitis K."/>
            <person name="Colbourne J."/>
            <person name="Pfrender M."/>
        </authorList>
    </citation>
    <scope>NUCLEOTIDE SEQUENCE [LARGE SCALE GENOMIC DNA]</scope>
    <source>
        <strain evidence="2 3">Xinb3</strain>
        <tissue evidence="2">Complete organism</tissue>
    </source>
</reference>
<protein>
    <recommendedName>
        <fullName evidence="4">Peptidase aspartic putative domain-containing protein</fullName>
    </recommendedName>
</protein>
<feature type="compositionally biased region" description="Basic and acidic residues" evidence="1">
    <location>
        <begin position="41"/>
        <end position="53"/>
    </location>
</feature>